<keyword evidence="7 14" id="KW-0378">Hydrolase</keyword>
<keyword evidence="9 14" id="KW-0472">Membrane</keyword>
<dbReference type="Proteomes" id="UP000526408">
    <property type="component" value="Unassembled WGS sequence"/>
</dbReference>
<evidence type="ECO:0000256" key="6">
    <source>
        <dbReference type="ARBA" id="ARBA00022692"/>
    </source>
</evidence>
<evidence type="ECO:0000256" key="5">
    <source>
        <dbReference type="ARBA" id="ARBA00022475"/>
    </source>
</evidence>
<organism evidence="15 16">
    <name type="scientific">Roseicyclus persicicus</name>
    <dbReference type="NCBI Taxonomy" id="2650661"/>
    <lineage>
        <taxon>Bacteria</taxon>
        <taxon>Pseudomonadati</taxon>
        <taxon>Pseudomonadota</taxon>
        <taxon>Alphaproteobacteria</taxon>
        <taxon>Rhodobacterales</taxon>
        <taxon>Roseobacteraceae</taxon>
        <taxon>Roseicyclus</taxon>
    </lineage>
</organism>
<keyword evidence="14" id="KW-0961">Cell wall biogenesis/degradation</keyword>
<evidence type="ECO:0000256" key="12">
    <source>
        <dbReference type="ARBA" id="ARBA00032932"/>
    </source>
</evidence>
<comment type="caution">
    <text evidence="15">The sequence shown here is derived from an EMBL/GenBank/DDBJ whole genome shotgun (WGS) entry which is preliminary data.</text>
</comment>
<dbReference type="GO" id="GO:0005886">
    <property type="term" value="C:plasma membrane"/>
    <property type="evidence" value="ECO:0007669"/>
    <property type="project" value="UniProtKB-SubCell"/>
</dbReference>
<keyword evidence="6 14" id="KW-0812">Transmembrane</keyword>
<dbReference type="GO" id="GO:0046677">
    <property type="term" value="P:response to antibiotic"/>
    <property type="evidence" value="ECO:0007669"/>
    <property type="project" value="UniProtKB-UniRule"/>
</dbReference>
<evidence type="ECO:0000256" key="7">
    <source>
        <dbReference type="ARBA" id="ARBA00022801"/>
    </source>
</evidence>
<dbReference type="NCBIfam" id="NF001393">
    <property type="entry name" value="PRK00281.2-4"/>
    <property type="match status" value="1"/>
</dbReference>
<dbReference type="GO" id="GO:0009252">
    <property type="term" value="P:peptidoglycan biosynthetic process"/>
    <property type="evidence" value="ECO:0007669"/>
    <property type="project" value="UniProtKB-KW"/>
</dbReference>
<gene>
    <name evidence="14" type="primary">uppP</name>
    <name evidence="15" type="ORF">HCU73_11055</name>
</gene>
<keyword evidence="10 14" id="KW-0046">Antibiotic resistance</keyword>
<feature type="transmembrane region" description="Helical" evidence="14">
    <location>
        <begin position="111"/>
        <end position="132"/>
    </location>
</feature>
<protein>
    <recommendedName>
        <fullName evidence="4 14">Undecaprenyl-diphosphatase</fullName>
        <ecNumber evidence="3 14">3.6.1.27</ecNumber>
    </recommendedName>
    <alternativeName>
        <fullName evidence="12 14">Bacitracin resistance protein</fullName>
    </alternativeName>
    <alternativeName>
        <fullName evidence="11 14">Undecaprenyl pyrophosphate phosphatase</fullName>
    </alternativeName>
</protein>
<feature type="transmembrane region" description="Helical" evidence="14">
    <location>
        <begin position="185"/>
        <end position="205"/>
    </location>
</feature>
<dbReference type="RefSeq" id="WP_168623517.1">
    <property type="nucleotide sequence ID" value="NZ_JAAZQQ010000003.1"/>
</dbReference>
<dbReference type="GO" id="GO:0071555">
    <property type="term" value="P:cell wall organization"/>
    <property type="evidence" value="ECO:0007669"/>
    <property type="project" value="UniProtKB-KW"/>
</dbReference>
<accession>A0A7X6H1J0</accession>
<evidence type="ECO:0000256" key="14">
    <source>
        <dbReference type="HAMAP-Rule" id="MF_01006"/>
    </source>
</evidence>
<evidence type="ECO:0000313" key="16">
    <source>
        <dbReference type="Proteomes" id="UP000526408"/>
    </source>
</evidence>
<keyword evidence="14" id="KW-0133">Cell shape</keyword>
<dbReference type="PANTHER" id="PTHR30622">
    <property type="entry name" value="UNDECAPRENYL-DIPHOSPHATASE"/>
    <property type="match status" value="1"/>
</dbReference>
<feature type="transmembrane region" description="Helical" evidence="14">
    <location>
        <begin position="217"/>
        <end position="238"/>
    </location>
</feature>
<dbReference type="InterPro" id="IPR003824">
    <property type="entry name" value="UppP"/>
</dbReference>
<dbReference type="Pfam" id="PF02673">
    <property type="entry name" value="BacA"/>
    <property type="match status" value="1"/>
</dbReference>
<keyword evidence="5 14" id="KW-1003">Cell membrane</keyword>
<evidence type="ECO:0000313" key="15">
    <source>
        <dbReference type="EMBL" id="NKX45131.1"/>
    </source>
</evidence>
<dbReference type="GO" id="GO:0008360">
    <property type="term" value="P:regulation of cell shape"/>
    <property type="evidence" value="ECO:0007669"/>
    <property type="project" value="UniProtKB-KW"/>
</dbReference>
<evidence type="ECO:0000256" key="1">
    <source>
        <dbReference type="ARBA" id="ARBA00004651"/>
    </source>
</evidence>
<keyword evidence="16" id="KW-1185">Reference proteome</keyword>
<evidence type="ECO:0000256" key="3">
    <source>
        <dbReference type="ARBA" id="ARBA00012374"/>
    </source>
</evidence>
<evidence type="ECO:0000256" key="2">
    <source>
        <dbReference type="ARBA" id="ARBA00010621"/>
    </source>
</evidence>
<feature type="transmembrane region" description="Helical" evidence="14">
    <location>
        <begin position="250"/>
        <end position="266"/>
    </location>
</feature>
<reference evidence="15 16" key="1">
    <citation type="submission" date="2020-04" db="EMBL/GenBank/DDBJ databases">
        <authorList>
            <person name="Yoon J."/>
        </authorList>
    </citation>
    <scope>NUCLEOTIDE SEQUENCE [LARGE SCALE GENOMIC DNA]</scope>
    <source>
        <strain evidence="15 16">KMU-115</strain>
    </source>
</reference>
<dbReference type="AlphaFoldDB" id="A0A7X6H1J0"/>
<feature type="transmembrane region" description="Helical" evidence="14">
    <location>
        <begin position="42"/>
        <end position="59"/>
    </location>
</feature>
<dbReference type="HAMAP" id="MF_01006">
    <property type="entry name" value="Undec_diphosphatase"/>
    <property type="match status" value="1"/>
</dbReference>
<dbReference type="GO" id="GO:0050380">
    <property type="term" value="F:undecaprenyl-diphosphatase activity"/>
    <property type="evidence" value="ECO:0007669"/>
    <property type="project" value="UniProtKB-UniRule"/>
</dbReference>
<comment type="function">
    <text evidence="14">Catalyzes the dephosphorylation of undecaprenyl diphosphate (UPP). Confers resistance to bacitracin.</text>
</comment>
<name>A0A7X6H1J0_9RHOB</name>
<dbReference type="EC" id="3.6.1.27" evidence="3 14"/>
<proteinExistence type="inferred from homology"/>
<dbReference type="PANTHER" id="PTHR30622:SF4">
    <property type="entry name" value="UNDECAPRENYL-DIPHOSPHATASE"/>
    <property type="match status" value="1"/>
</dbReference>
<evidence type="ECO:0000256" key="10">
    <source>
        <dbReference type="ARBA" id="ARBA00023251"/>
    </source>
</evidence>
<evidence type="ECO:0000256" key="4">
    <source>
        <dbReference type="ARBA" id="ARBA00021581"/>
    </source>
</evidence>
<evidence type="ECO:0000256" key="8">
    <source>
        <dbReference type="ARBA" id="ARBA00022989"/>
    </source>
</evidence>
<comment type="catalytic activity">
    <reaction evidence="13 14">
        <text>di-trans,octa-cis-undecaprenyl diphosphate + H2O = di-trans,octa-cis-undecaprenyl phosphate + phosphate + H(+)</text>
        <dbReference type="Rhea" id="RHEA:28094"/>
        <dbReference type="ChEBI" id="CHEBI:15377"/>
        <dbReference type="ChEBI" id="CHEBI:15378"/>
        <dbReference type="ChEBI" id="CHEBI:43474"/>
        <dbReference type="ChEBI" id="CHEBI:58405"/>
        <dbReference type="ChEBI" id="CHEBI:60392"/>
        <dbReference type="EC" id="3.6.1.27"/>
    </reaction>
</comment>
<dbReference type="EMBL" id="JAAZQQ010000003">
    <property type="protein sequence ID" value="NKX45131.1"/>
    <property type="molecule type" value="Genomic_DNA"/>
</dbReference>
<evidence type="ECO:0000256" key="11">
    <source>
        <dbReference type="ARBA" id="ARBA00032707"/>
    </source>
</evidence>
<comment type="miscellaneous">
    <text evidence="14">Bacitracin is thought to be involved in the inhibition of peptidoglycan synthesis by sequestering undecaprenyl diphosphate, thereby reducing the pool of lipid carrier available.</text>
</comment>
<evidence type="ECO:0000256" key="13">
    <source>
        <dbReference type="ARBA" id="ARBA00047594"/>
    </source>
</evidence>
<comment type="similarity">
    <text evidence="2 14">Belongs to the UppP family.</text>
</comment>
<keyword evidence="8 14" id="KW-1133">Transmembrane helix</keyword>
<feature type="transmembrane region" description="Helical" evidence="14">
    <location>
        <begin position="85"/>
        <end position="105"/>
    </location>
</feature>
<keyword evidence="14" id="KW-0573">Peptidoglycan synthesis</keyword>
<sequence>MTLWTLILLALIQGITEFLPISSSGHLILLHDAFGGSENDLALDVAVHLGSILAVILYFRDDAARAVRGLVPLARGRAAEPGARLALALVIATIPAILFGALLVVTGWVDALRSMTVIGWMMILFGVILWAADRWGPEVAAIDAWGPRQAVLLGLAQAVALIPGVSRSGISITAARALGYRRAEAARISMLMSIPITLATGAVLLRDALTEGAALPLGPIALAALFAFAAAFGALALMMRFLPKVSFTPYVIYRVILGVVLLGIAYS</sequence>
<comment type="subcellular location">
    <subcellularLocation>
        <location evidence="1 14">Cell membrane</location>
        <topology evidence="1 14">Multi-pass membrane protein</topology>
    </subcellularLocation>
</comment>
<evidence type="ECO:0000256" key="9">
    <source>
        <dbReference type="ARBA" id="ARBA00023136"/>
    </source>
</evidence>